<comment type="caution">
    <text evidence="1">The sequence shown here is derived from an EMBL/GenBank/DDBJ whole genome shotgun (WGS) entry which is preliminary data.</text>
</comment>
<keyword evidence="2" id="KW-1185">Reference proteome</keyword>
<organism evidence="1 2">
    <name type="scientific">Rheinheimera muenzenbergensis</name>
    <dbReference type="NCBI Taxonomy" id="1193628"/>
    <lineage>
        <taxon>Bacteria</taxon>
        <taxon>Pseudomonadati</taxon>
        <taxon>Pseudomonadota</taxon>
        <taxon>Gammaproteobacteria</taxon>
        <taxon>Chromatiales</taxon>
        <taxon>Chromatiaceae</taxon>
        <taxon>Rheinheimera</taxon>
    </lineage>
</organism>
<dbReference type="Pfam" id="PF09720">
    <property type="entry name" value="Unstab_antitox"/>
    <property type="match status" value="1"/>
</dbReference>
<dbReference type="InterPro" id="IPR013406">
    <property type="entry name" value="CHP02574_addiction_mod"/>
</dbReference>
<accession>A0ABU8C3B0</accession>
<evidence type="ECO:0000313" key="1">
    <source>
        <dbReference type="EMBL" id="MEH8016367.1"/>
    </source>
</evidence>
<sequence>MITAEQIKQLSTAEKLQVMETLWQELTTEGADKLASPAWHQQALQQTENAVREGDEVTHDWELAKQSLRNKFR</sequence>
<dbReference type="EMBL" id="JALAAR010000002">
    <property type="protein sequence ID" value="MEH8016367.1"/>
    <property type="molecule type" value="Genomic_DNA"/>
</dbReference>
<gene>
    <name evidence="1" type="ORF">MN202_03925</name>
</gene>
<evidence type="ECO:0000313" key="2">
    <source>
        <dbReference type="Proteomes" id="UP001375382"/>
    </source>
</evidence>
<protein>
    <submittedName>
        <fullName evidence="1">Addiction module protein</fullName>
    </submittedName>
</protein>
<name>A0ABU8C3B0_9GAMM</name>
<dbReference type="Proteomes" id="UP001375382">
    <property type="component" value="Unassembled WGS sequence"/>
</dbReference>
<proteinExistence type="predicted"/>
<dbReference type="RefSeq" id="WP_335734778.1">
    <property type="nucleotide sequence ID" value="NZ_JALAAR010000002.1"/>
</dbReference>
<reference evidence="1 2" key="1">
    <citation type="journal article" date="2023" name="Ecotoxicol. Environ. Saf.">
        <title>Mercury remediation potential of mercury-resistant strain Rheinheimera metallidurans sp. nov. isolated from a municipal waste dumping site.</title>
        <authorList>
            <person name="Yadav V."/>
            <person name="Manjhi A."/>
            <person name="Vadakedath N."/>
        </authorList>
    </citation>
    <scope>NUCLEOTIDE SEQUENCE [LARGE SCALE GENOMIC DNA]</scope>
    <source>
        <strain evidence="1 2">E-49</strain>
    </source>
</reference>